<organism evidence="2 3">
    <name type="scientific">Ascaris lumbricoides</name>
    <name type="common">Giant roundworm</name>
    <dbReference type="NCBI Taxonomy" id="6252"/>
    <lineage>
        <taxon>Eukaryota</taxon>
        <taxon>Metazoa</taxon>
        <taxon>Ecdysozoa</taxon>
        <taxon>Nematoda</taxon>
        <taxon>Chromadorea</taxon>
        <taxon>Rhabditida</taxon>
        <taxon>Spirurina</taxon>
        <taxon>Ascaridomorpha</taxon>
        <taxon>Ascaridoidea</taxon>
        <taxon>Ascarididae</taxon>
        <taxon>Ascaris</taxon>
    </lineage>
</organism>
<accession>A0A0M3I406</accession>
<evidence type="ECO:0000313" key="2">
    <source>
        <dbReference type="Proteomes" id="UP000036681"/>
    </source>
</evidence>
<dbReference type="AlphaFoldDB" id="A0A0M3I406"/>
<dbReference type="Proteomes" id="UP000036681">
    <property type="component" value="Unplaced"/>
</dbReference>
<evidence type="ECO:0000256" key="1">
    <source>
        <dbReference type="SAM" id="Phobius"/>
    </source>
</evidence>
<name>A0A0M3I406_ASCLU</name>
<sequence length="123" mass="14522">MEFIEGTDGLWRAVTEVKPEVQPWKSKNLVRFGKLRLLRTAFRDSKIIAQACFKQFRRVAMRSKQKRPNGCQEMILQHDCRHQTLPFQSSIATFFPTAVFAALNIIRLSFLLFFIQHFWFSLL</sequence>
<protein>
    <submittedName>
        <fullName evidence="3">Uncharacterized protein</fullName>
    </submittedName>
</protein>
<keyword evidence="1" id="KW-1133">Transmembrane helix</keyword>
<proteinExistence type="predicted"/>
<feature type="transmembrane region" description="Helical" evidence="1">
    <location>
        <begin position="91"/>
        <end position="115"/>
    </location>
</feature>
<dbReference type="WBParaSite" id="ALUE_0001144801-mRNA-1">
    <property type="protein sequence ID" value="ALUE_0001144801-mRNA-1"/>
    <property type="gene ID" value="ALUE_0001144801"/>
</dbReference>
<keyword evidence="2" id="KW-1185">Reference proteome</keyword>
<keyword evidence="1" id="KW-0812">Transmembrane</keyword>
<evidence type="ECO:0000313" key="3">
    <source>
        <dbReference type="WBParaSite" id="ALUE_0001144801-mRNA-1"/>
    </source>
</evidence>
<keyword evidence="1" id="KW-0472">Membrane</keyword>
<reference evidence="3" key="1">
    <citation type="submission" date="2017-02" db="UniProtKB">
        <authorList>
            <consortium name="WormBaseParasite"/>
        </authorList>
    </citation>
    <scope>IDENTIFICATION</scope>
</reference>